<keyword evidence="4 10" id="KW-0238">DNA-binding</keyword>
<dbReference type="SUPFAM" id="SSF46689">
    <property type="entry name" value="Homeodomain-like"/>
    <property type="match status" value="1"/>
</dbReference>
<reference evidence="14" key="2">
    <citation type="submission" date="2020-11" db="EMBL/GenBank/DDBJ databases">
        <authorList>
            <person name="McCartney M.A."/>
            <person name="Auch B."/>
            <person name="Kono T."/>
            <person name="Mallez S."/>
            <person name="Becker A."/>
            <person name="Gohl D.M."/>
            <person name="Silverstein K.A.T."/>
            <person name="Koren S."/>
            <person name="Bechman K.B."/>
            <person name="Herman A."/>
            <person name="Abrahante J.E."/>
            <person name="Garbe J."/>
        </authorList>
    </citation>
    <scope>NUCLEOTIDE SEQUENCE</scope>
    <source>
        <strain evidence="14">Duluth1</strain>
        <tissue evidence="14">Whole animal</tissue>
    </source>
</reference>
<dbReference type="FunFam" id="1.10.10.60:FF:000296">
    <property type="entry name" value="Scarecrow, isoform A"/>
    <property type="match status" value="1"/>
</dbReference>
<keyword evidence="15" id="KW-1185">Reference proteome</keyword>
<dbReference type="Gene3D" id="1.10.10.60">
    <property type="entry name" value="Homeodomain-like"/>
    <property type="match status" value="1"/>
</dbReference>
<organism evidence="14 15">
    <name type="scientific">Dreissena polymorpha</name>
    <name type="common">Zebra mussel</name>
    <name type="synonym">Mytilus polymorpha</name>
    <dbReference type="NCBI Taxonomy" id="45954"/>
    <lineage>
        <taxon>Eukaryota</taxon>
        <taxon>Metazoa</taxon>
        <taxon>Spiralia</taxon>
        <taxon>Lophotrochozoa</taxon>
        <taxon>Mollusca</taxon>
        <taxon>Bivalvia</taxon>
        <taxon>Autobranchia</taxon>
        <taxon>Heteroconchia</taxon>
        <taxon>Euheterodonta</taxon>
        <taxon>Imparidentia</taxon>
        <taxon>Neoheterodontei</taxon>
        <taxon>Myida</taxon>
        <taxon>Dreissenoidea</taxon>
        <taxon>Dreissenidae</taxon>
        <taxon>Dreissena</taxon>
    </lineage>
</organism>
<keyword evidence="5 10" id="KW-0371">Homeobox</keyword>
<dbReference type="Proteomes" id="UP000828390">
    <property type="component" value="Unassembled WGS sequence"/>
</dbReference>
<evidence type="ECO:0000256" key="6">
    <source>
        <dbReference type="ARBA" id="ARBA00023163"/>
    </source>
</evidence>
<protein>
    <recommendedName>
        <fullName evidence="9">Homeobox protein ceh-24</fullName>
    </recommendedName>
</protein>
<dbReference type="PRINTS" id="PR00024">
    <property type="entry name" value="HOMEOBOX"/>
</dbReference>
<evidence type="ECO:0000256" key="12">
    <source>
        <dbReference type="SAM" id="MobiDB-lite"/>
    </source>
</evidence>
<dbReference type="PROSITE" id="PS00027">
    <property type="entry name" value="HOMEOBOX_1"/>
    <property type="match status" value="1"/>
</dbReference>
<feature type="compositionally biased region" description="Polar residues" evidence="12">
    <location>
        <begin position="273"/>
        <end position="323"/>
    </location>
</feature>
<evidence type="ECO:0000256" key="4">
    <source>
        <dbReference type="ARBA" id="ARBA00023125"/>
    </source>
</evidence>
<dbReference type="InterPro" id="IPR001356">
    <property type="entry name" value="HD"/>
</dbReference>
<dbReference type="GO" id="GO:0000981">
    <property type="term" value="F:DNA-binding transcription factor activity, RNA polymerase II-specific"/>
    <property type="evidence" value="ECO:0007669"/>
    <property type="project" value="InterPro"/>
</dbReference>
<dbReference type="InterPro" id="IPR017970">
    <property type="entry name" value="Homeobox_CS"/>
</dbReference>
<accession>A0A9D4LBU9</accession>
<sequence length="371" mass="40520">MSVSPKHSTPFSVTDILNPIEELQNFSNFNFPLRKTTFGDSGFSSLGSAYSYRNPGAQATMNGMSAAAAMSVPVTNPYHNYVPQLSHHGPSFPSQYCNGSEYYGDSMMRNSSNWYNAGTSDHRLTISRLMGSQSSCAMSPMSSGINPMSNMGLSGFDQHKGMQFPLSQRRKRRILFSQAQVYELERRFKQQKYLSAPEREHLASMINLTPTQVKIWFQNHRYKCKRQQKDKEKLDTSASSNDSAHSPQSQPSQNSPKKVAVPVLVKDGKPCTGNVTGSGDGHSSQNTQSRVSPVLNSTQNSPAHAHNTSVKQESQSHHGSSMLTGGAPTHCFSSSSSSSLSSSTTGLQNPLSYPPPSMNGGSPYLLSGRTW</sequence>
<keyword evidence="2" id="KW-0217">Developmental protein</keyword>
<dbReference type="GO" id="GO:0005634">
    <property type="term" value="C:nucleus"/>
    <property type="evidence" value="ECO:0007669"/>
    <property type="project" value="UniProtKB-SubCell"/>
</dbReference>
<feature type="domain" description="Homeobox" evidence="13">
    <location>
        <begin position="167"/>
        <end position="227"/>
    </location>
</feature>
<comment type="function">
    <text evidence="8">Probable transcriptional regulator that is required in neural development for the normal formation of sublateral cholinergic motor neuron processes. Plays a role in regulating the expression of acetylcholine transporter protein unc-17 in the sublateral processes. In particular, it is required in sublateral motor neurons for a left-right turning behavior that occurs during the lethargus phase of the normal sleep process called 'flipping'. During 'flipping' animals rotate 180 degrees about their longitudinal axis.</text>
</comment>
<dbReference type="GO" id="GO:0030154">
    <property type="term" value="P:cell differentiation"/>
    <property type="evidence" value="ECO:0007669"/>
    <property type="project" value="TreeGrafter"/>
</dbReference>
<dbReference type="GO" id="GO:0000978">
    <property type="term" value="F:RNA polymerase II cis-regulatory region sequence-specific DNA binding"/>
    <property type="evidence" value="ECO:0007669"/>
    <property type="project" value="TreeGrafter"/>
</dbReference>
<evidence type="ECO:0000256" key="7">
    <source>
        <dbReference type="ARBA" id="ARBA00023242"/>
    </source>
</evidence>
<feature type="compositionally biased region" description="Low complexity" evidence="12">
    <location>
        <begin position="246"/>
        <end position="256"/>
    </location>
</feature>
<dbReference type="CDD" id="cd00086">
    <property type="entry name" value="homeodomain"/>
    <property type="match status" value="1"/>
</dbReference>
<comment type="subcellular location">
    <subcellularLocation>
        <location evidence="1 10 11">Nucleus</location>
    </subcellularLocation>
</comment>
<evidence type="ECO:0000256" key="11">
    <source>
        <dbReference type="RuleBase" id="RU000682"/>
    </source>
</evidence>
<dbReference type="AlphaFoldDB" id="A0A9D4LBU9"/>
<evidence type="ECO:0000313" key="15">
    <source>
        <dbReference type="Proteomes" id="UP000828390"/>
    </source>
</evidence>
<evidence type="ECO:0000313" key="14">
    <source>
        <dbReference type="EMBL" id="KAH3854929.1"/>
    </source>
</evidence>
<name>A0A9D4LBU9_DREPO</name>
<dbReference type="PANTHER" id="PTHR24340">
    <property type="entry name" value="HOMEOBOX PROTEIN NKX"/>
    <property type="match status" value="1"/>
</dbReference>
<dbReference type="InterPro" id="IPR050394">
    <property type="entry name" value="Homeobox_NK-like"/>
</dbReference>
<keyword evidence="7 10" id="KW-0539">Nucleus</keyword>
<dbReference type="EMBL" id="JAIWYP010000003">
    <property type="protein sequence ID" value="KAH3854929.1"/>
    <property type="molecule type" value="Genomic_DNA"/>
</dbReference>
<reference evidence="14" key="1">
    <citation type="journal article" date="2019" name="bioRxiv">
        <title>The Genome of the Zebra Mussel, Dreissena polymorpha: A Resource for Invasive Species Research.</title>
        <authorList>
            <person name="McCartney M.A."/>
            <person name="Auch B."/>
            <person name="Kono T."/>
            <person name="Mallez S."/>
            <person name="Zhang Y."/>
            <person name="Obille A."/>
            <person name="Becker A."/>
            <person name="Abrahante J.E."/>
            <person name="Garbe J."/>
            <person name="Badalamenti J.P."/>
            <person name="Herman A."/>
            <person name="Mangelson H."/>
            <person name="Liachko I."/>
            <person name="Sullivan S."/>
            <person name="Sone E.D."/>
            <person name="Koren S."/>
            <person name="Silverstein K.A.T."/>
            <person name="Beckman K.B."/>
            <person name="Gohl D.M."/>
        </authorList>
    </citation>
    <scope>NUCLEOTIDE SEQUENCE</scope>
    <source>
        <strain evidence="14">Duluth1</strain>
        <tissue evidence="14">Whole animal</tissue>
    </source>
</reference>
<evidence type="ECO:0000256" key="2">
    <source>
        <dbReference type="ARBA" id="ARBA00022473"/>
    </source>
</evidence>
<dbReference type="InterPro" id="IPR020479">
    <property type="entry name" value="HD_metazoa"/>
</dbReference>
<dbReference type="InterPro" id="IPR009057">
    <property type="entry name" value="Homeodomain-like_sf"/>
</dbReference>
<evidence type="ECO:0000256" key="3">
    <source>
        <dbReference type="ARBA" id="ARBA00023015"/>
    </source>
</evidence>
<evidence type="ECO:0000259" key="13">
    <source>
        <dbReference type="PROSITE" id="PS50071"/>
    </source>
</evidence>
<evidence type="ECO:0000256" key="9">
    <source>
        <dbReference type="ARBA" id="ARBA00068167"/>
    </source>
</evidence>
<comment type="caution">
    <text evidence="14">The sequence shown here is derived from an EMBL/GenBank/DDBJ whole genome shotgun (WGS) entry which is preliminary data.</text>
</comment>
<feature type="region of interest" description="Disordered" evidence="12">
    <location>
        <begin position="227"/>
        <end position="371"/>
    </location>
</feature>
<keyword evidence="6" id="KW-0804">Transcription</keyword>
<keyword evidence="3" id="KW-0805">Transcription regulation</keyword>
<feature type="compositionally biased region" description="Low complexity" evidence="12">
    <location>
        <begin position="333"/>
        <end position="343"/>
    </location>
</feature>
<dbReference type="PROSITE" id="PS50071">
    <property type="entry name" value="HOMEOBOX_2"/>
    <property type="match status" value="1"/>
</dbReference>
<evidence type="ECO:0000256" key="5">
    <source>
        <dbReference type="ARBA" id="ARBA00023155"/>
    </source>
</evidence>
<dbReference type="Pfam" id="PF00046">
    <property type="entry name" value="Homeodomain"/>
    <property type="match status" value="1"/>
</dbReference>
<evidence type="ECO:0000256" key="8">
    <source>
        <dbReference type="ARBA" id="ARBA00057950"/>
    </source>
</evidence>
<evidence type="ECO:0000256" key="1">
    <source>
        <dbReference type="ARBA" id="ARBA00004123"/>
    </source>
</evidence>
<dbReference type="PANTHER" id="PTHR24340:SF41">
    <property type="entry name" value="MUSCLE-SPECIFIC HOMEOBOX PROTEIN TINMAN-RELATED"/>
    <property type="match status" value="1"/>
</dbReference>
<proteinExistence type="predicted"/>
<evidence type="ECO:0000256" key="10">
    <source>
        <dbReference type="PROSITE-ProRule" id="PRU00108"/>
    </source>
</evidence>
<gene>
    <name evidence="14" type="ORF">DPMN_097490</name>
</gene>
<dbReference type="SMART" id="SM00389">
    <property type="entry name" value="HOX"/>
    <property type="match status" value="1"/>
</dbReference>
<feature type="compositionally biased region" description="Polar residues" evidence="12">
    <location>
        <begin position="236"/>
        <end position="245"/>
    </location>
</feature>
<feature type="DNA-binding region" description="Homeobox" evidence="10">
    <location>
        <begin position="169"/>
        <end position="228"/>
    </location>
</feature>